<dbReference type="Proteomes" id="UP000003448">
    <property type="component" value="Unassembled WGS sequence"/>
</dbReference>
<dbReference type="RefSeq" id="WP_007464197.1">
    <property type="nucleotide sequence ID" value="NZ_HF570108.1"/>
</dbReference>
<keyword evidence="5" id="KW-1185">Reference proteome</keyword>
<dbReference type="PROSITE" id="PS50005">
    <property type="entry name" value="TPR"/>
    <property type="match status" value="1"/>
</dbReference>
<evidence type="ECO:0000313" key="5">
    <source>
        <dbReference type="Proteomes" id="UP000003448"/>
    </source>
</evidence>
<dbReference type="GO" id="GO:0005829">
    <property type="term" value="C:cytosol"/>
    <property type="evidence" value="ECO:0007669"/>
    <property type="project" value="TreeGrafter"/>
</dbReference>
<accession>I0LAJ6</accession>
<feature type="domain" description="HTH cro/C1-type" evidence="3">
    <location>
        <begin position="12"/>
        <end position="67"/>
    </location>
</feature>
<keyword evidence="1" id="KW-0238">DNA-binding</keyword>
<dbReference type="SMART" id="SM00530">
    <property type="entry name" value="HTH_XRE"/>
    <property type="match status" value="1"/>
</dbReference>
<organism evidence="4 5">
    <name type="scientific">Micromonospora lupini str. Lupac 08</name>
    <dbReference type="NCBI Taxonomy" id="1150864"/>
    <lineage>
        <taxon>Bacteria</taxon>
        <taxon>Bacillati</taxon>
        <taxon>Actinomycetota</taxon>
        <taxon>Actinomycetes</taxon>
        <taxon>Micromonosporales</taxon>
        <taxon>Micromonosporaceae</taxon>
        <taxon>Micromonospora</taxon>
    </lineage>
</organism>
<dbReference type="STRING" id="1150864.MILUP08_45736"/>
<protein>
    <submittedName>
        <fullName evidence="4">Transcriptional regulator, XRE family</fullName>
    </submittedName>
</protein>
<dbReference type="SUPFAM" id="SSF47413">
    <property type="entry name" value="lambda repressor-like DNA-binding domains"/>
    <property type="match status" value="1"/>
</dbReference>
<comment type="caution">
    <text evidence="4">The sequence shown here is derived from an EMBL/GenBank/DDBJ whole genome shotgun (WGS) entry which is preliminary data.</text>
</comment>
<dbReference type="Pfam" id="PF13560">
    <property type="entry name" value="HTH_31"/>
    <property type="match status" value="1"/>
</dbReference>
<dbReference type="eggNOG" id="COG1396">
    <property type="taxonomic scope" value="Bacteria"/>
</dbReference>
<dbReference type="Gene3D" id="1.10.260.40">
    <property type="entry name" value="lambda repressor-like DNA-binding domains"/>
    <property type="match status" value="1"/>
</dbReference>
<dbReference type="InterPro" id="IPR011990">
    <property type="entry name" value="TPR-like_helical_dom_sf"/>
</dbReference>
<dbReference type="GO" id="GO:0003677">
    <property type="term" value="F:DNA binding"/>
    <property type="evidence" value="ECO:0007669"/>
    <property type="project" value="UniProtKB-KW"/>
</dbReference>
<dbReference type="PANTHER" id="PTHR46797:SF1">
    <property type="entry name" value="METHYLPHOSPHONATE SYNTHASE"/>
    <property type="match status" value="1"/>
</dbReference>
<dbReference type="InterPro" id="IPR019734">
    <property type="entry name" value="TPR_rpt"/>
</dbReference>
<dbReference type="InterPro" id="IPR050807">
    <property type="entry name" value="TransReg_Diox_bact_type"/>
</dbReference>
<keyword evidence="2" id="KW-0802">TPR repeat</keyword>
<evidence type="ECO:0000256" key="1">
    <source>
        <dbReference type="ARBA" id="ARBA00023125"/>
    </source>
</evidence>
<dbReference type="PROSITE" id="PS50943">
    <property type="entry name" value="HTH_CROC1"/>
    <property type="match status" value="1"/>
</dbReference>
<feature type="repeat" description="TPR" evidence="2">
    <location>
        <begin position="331"/>
        <end position="364"/>
    </location>
</feature>
<dbReference type="AlphaFoldDB" id="I0LAJ6"/>
<dbReference type="Gene3D" id="1.25.40.10">
    <property type="entry name" value="Tetratricopeptide repeat domain"/>
    <property type="match status" value="1"/>
</dbReference>
<name>I0LAJ6_9ACTN</name>
<dbReference type="CDD" id="cd00093">
    <property type="entry name" value="HTH_XRE"/>
    <property type="match status" value="1"/>
</dbReference>
<dbReference type="GO" id="GO:0003700">
    <property type="term" value="F:DNA-binding transcription factor activity"/>
    <property type="evidence" value="ECO:0007669"/>
    <property type="project" value="TreeGrafter"/>
</dbReference>
<dbReference type="SUPFAM" id="SSF48452">
    <property type="entry name" value="TPR-like"/>
    <property type="match status" value="1"/>
</dbReference>
<dbReference type="InterPro" id="IPR010982">
    <property type="entry name" value="Lambda_DNA-bd_dom_sf"/>
</dbReference>
<gene>
    <name evidence="4" type="ORF">MILUP08_45736</name>
</gene>
<reference evidence="5" key="1">
    <citation type="journal article" date="2012" name="J. Bacteriol.">
        <title>Genome Sequence of Micromonospora lupini Lupac 08, Isolated from Root Nodules of Lupinus angustifolius.</title>
        <authorList>
            <person name="Alonso-Vega P."/>
            <person name="Normand P."/>
            <person name="Bacigalupe R."/>
            <person name="Pujic P."/>
            <person name="Lajus A."/>
            <person name="Vallenet D."/>
            <person name="Carro L."/>
            <person name="Coll P."/>
            <person name="Trujillo M.E."/>
        </authorList>
    </citation>
    <scope>NUCLEOTIDE SEQUENCE [LARGE SCALE GENOMIC DNA]</scope>
    <source>
        <strain evidence="5">Lupac 08</strain>
    </source>
</reference>
<dbReference type="InterPro" id="IPR001387">
    <property type="entry name" value="Cro/C1-type_HTH"/>
</dbReference>
<sequence>MTDGTNEQGRLIATRRQKRGLSQREFAEMIGRSEAWLSQVERGVRSIDRVSILERIAGALGIPMAELSPGTTDVESVGVPSAAAELRSVLSTSYVMAAILGKDRELPLPDTTERAARCWTLAHAAHYEDLADLLRGLLPDLERATRSTKGGARKTYLAELASVYHALSAALSKLGQHEAAWVATDRALLVSEQVGDPLLVAAGTFRLALVFQGGRQFDQVISAASSSAAALEPEVSASNPAAASLFGALNLQLAVASARMGDDQGAHRYLGVAREAAQLLGANRNDYETEFGPTNVQLHEVAVAVELGDAGSALRAAERIDPSGLSVERQARLLIDVARAWTQRRRVSEAVDALERAEALTPEQVKGHPIVEITVSDLVRMDPTPSDRLTALARRVGVA</sequence>
<evidence type="ECO:0000313" key="4">
    <source>
        <dbReference type="EMBL" id="CCH20843.1"/>
    </source>
</evidence>
<dbReference type="OrthoDB" id="3504495at2"/>
<dbReference type="EMBL" id="CAIE01000039">
    <property type="protein sequence ID" value="CCH20843.1"/>
    <property type="molecule type" value="Genomic_DNA"/>
</dbReference>
<dbReference type="PANTHER" id="PTHR46797">
    <property type="entry name" value="HTH-TYPE TRANSCRIPTIONAL REGULATOR"/>
    <property type="match status" value="1"/>
</dbReference>
<proteinExistence type="predicted"/>
<evidence type="ECO:0000256" key="2">
    <source>
        <dbReference type="PROSITE-ProRule" id="PRU00339"/>
    </source>
</evidence>
<evidence type="ECO:0000259" key="3">
    <source>
        <dbReference type="PROSITE" id="PS50943"/>
    </source>
</evidence>